<dbReference type="EMBL" id="QBMC01000150">
    <property type="protein sequence ID" value="PZO12393.1"/>
    <property type="molecule type" value="Genomic_DNA"/>
</dbReference>
<dbReference type="GO" id="GO:0046677">
    <property type="term" value="P:response to antibiotic"/>
    <property type="evidence" value="ECO:0007669"/>
    <property type="project" value="InterPro"/>
</dbReference>
<dbReference type="SUPFAM" id="SSF56601">
    <property type="entry name" value="beta-lactamase/transpeptidase-like"/>
    <property type="match status" value="1"/>
</dbReference>
<dbReference type="InterPro" id="IPR045155">
    <property type="entry name" value="Beta-lactam_cat"/>
</dbReference>
<dbReference type="PANTHER" id="PTHR35333">
    <property type="entry name" value="BETA-LACTAMASE"/>
    <property type="match status" value="1"/>
</dbReference>
<reference evidence="3" key="1">
    <citation type="submission" date="2018-04" db="EMBL/GenBank/DDBJ databases">
        <authorList>
            <person name="Cornet L."/>
        </authorList>
    </citation>
    <scope>NUCLEOTIDE SEQUENCE [LARGE SCALE GENOMIC DNA]</scope>
</reference>
<protein>
    <recommendedName>
        <fullName evidence="1">Beta-lactamase class A catalytic domain-containing protein</fullName>
    </recommendedName>
</protein>
<evidence type="ECO:0000313" key="3">
    <source>
        <dbReference type="Proteomes" id="UP000249354"/>
    </source>
</evidence>
<dbReference type="GO" id="GO:0030655">
    <property type="term" value="P:beta-lactam antibiotic catabolic process"/>
    <property type="evidence" value="ECO:0007669"/>
    <property type="project" value="InterPro"/>
</dbReference>
<dbReference type="Proteomes" id="UP000249354">
    <property type="component" value="Unassembled WGS sequence"/>
</dbReference>
<gene>
    <name evidence="2" type="ORF">DCF25_17725</name>
</gene>
<feature type="domain" description="Beta-lactamase class A catalytic" evidence="1">
    <location>
        <begin position="208"/>
        <end position="400"/>
    </location>
</feature>
<dbReference type="GO" id="GO:0008800">
    <property type="term" value="F:beta-lactamase activity"/>
    <property type="evidence" value="ECO:0007669"/>
    <property type="project" value="InterPro"/>
</dbReference>
<dbReference type="AlphaFoldDB" id="A0A2W4TUA7"/>
<dbReference type="PANTHER" id="PTHR35333:SF3">
    <property type="entry name" value="BETA-LACTAMASE-TYPE TRANSPEPTIDASE FOLD CONTAINING PROTEIN"/>
    <property type="match status" value="1"/>
</dbReference>
<evidence type="ECO:0000259" key="1">
    <source>
        <dbReference type="Pfam" id="PF13354"/>
    </source>
</evidence>
<dbReference type="InterPro" id="IPR000871">
    <property type="entry name" value="Beta-lactam_class-A"/>
</dbReference>
<dbReference type="Pfam" id="PF13354">
    <property type="entry name" value="Beta-lactamase2"/>
    <property type="match status" value="1"/>
</dbReference>
<proteinExistence type="predicted"/>
<name>A0A2W4TUA7_9CYAN</name>
<comment type="caution">
    <text evidence="2">The sequence shown here is derived from an EMBL/GenBank/DDBJ whole genome shotgun (WGS) entry which is preliminary data.</text>
</comment>
<sequence length="432" mass="46628">MPGFWSPTAIAAVASVFVGLAGSLLIGATPSSVRADWQKNDAVLAVASSTVDAQSDQQLKQAQKLANQAVKAFQSARLEPKSSPAYTRRERDLWRAALQSLASISPDSELHNQAIAKQQQYQQLLATADRKLAEADSAFLTQIIQDTGVRPDEVHVTLCQIDNPRANIHSGPVKLLNPAHRSLTAETGIKSQINSQQCRHHRGDEWLASAASLIKLPIAIALLQKTGSEGIDLNQKIEIDPGNFTENAAGATLEVGEAYPLREIVTQMIDHSDNIATNQLIDYVGRDRLAATLEELGYVDTYAGHKLVGDLAMPEDPGDRGNQTTTNDLTAMLVNTYSLQAPGEQTLLQALQAQSDQELGYQALKDSGVQWLGEKTGQNDYVIGSALAMQVGQERYALTVAIDYSGDTQAVQDIISGIADYLEASDGLMVRQ</sequence>
<dbReference type="InterPro" id="IPR012338">
    <property type="entry name" value="Beta-lactam/transpept-like"/>
</dbReference>
<reference evidence="2 3" key="2">
    <citation type="submission" date="2018-06" db="EMBL/GenBank/DDBJ databases">
        <title>Metagenomic assembly of (sub)arctic Cyanobacteria and their associated microbiome from non-axenic cultures.</title>
        <authorList>
            <person name="Baurain D."/>
        </authorList>
    </citation>
    <scope>NUCLEOTIDE SEQUENCE [LARGE SCALE GENOMIC DNA]</scope>
    <source>
        <strain evidence="2">ULC129bin1</strain>
    </source>
</reference>
<dbReference type="Gene3D" id="3.40.710.10">
    <property type="entry name" value="DD-peptidase/beta-lactamase superfamily"/>
    <property type="match status" value="1"/>
</dbReference>
<evidence type="ECO:0000313" key="2">
    <source>
        <dbReference type="EMBL" id="PZO12393.1"/>
    </source>
</evidence>
<accession>A0A2W4TUA7</accession>
<organism evidence="2 3">
    <name type="scientific">Leptolyngbya foveolarum</name>
    <dbReference type="NCBI Taxonomy" id="47253"/>
    <lineage>
        <taxon>Bacteria</taxon>
        <taxon>Bacillati</taxon>
        <taxon>Cyanobacteriota</taxon>
        <taxon>Cyanophyceae</taxon>
        <taxon>Leptolyngbyales</taxon>
        <taxon>Leptolyngbyaceae</taxon>
        <taxon>Leptolyngbya group</taxon>
        <taxon>Leptolyngbya</taxon>
    </lineage>
</organism>